<dbReference type="AlphaFoldDB" id="A0A5Y7ANT7"/>
<evidence type="ECO:0000313" key="1">
    <source>
        <dbReference type="EMBL" id="ECK9504197.1"/>
    </source>
</evidence>
<comment type="caution">
    <text evidence="1">The sequence shown here is derived from an EMBL/GenBank/DDBJ whole genome shotgun (WGS) entry which is preliminary data.</text>
</comment>
<name>A0A5Y7ANT7_SALIN</name>
<organism evidence="1 2">
    <name type="scientific">Salmonella enterica subsp. enterica serovar Infantis str. CFSAN000522</name>
    <dbReference type="NCBI Taxonomy" id="1299258"/>
    <lineage>
        <taxon>Bacteria</taxon>
        <taxon>Pseudomonadati</taxon>
        <taxon>Pseudomonadota</taxon>
        <taxon>Gammaproteobacteria</taxon>
        <taxon>Enterobacterales</taxon>
        <taxon>Enterobacteriaceae</taxon>
        <taxon>Salmonella</taxon>
    </lineage>
</organism>
<dbReference type="Proteomes" id="UP000427205">
    <property type="component" value="Unassembled WGS sequence"/>
</dbReference>
<proteinExistence type="predicted"/>
<accession>A0A5Y7ANT7</accession>
<reference evidence="1 2" key="1">
    <citation type="submission" date="2019-05" db="EMBL/GenBank/DDBJ databases">
        <authorList>
            <consortium name="GenomeTrakr network: Whole genome sequencing for foodborne pathogen traceback"/>
        </authorList>
    </citation>
    <scope>NUCLEOTIDE SEQUENCE [LARGE SCALE GENOMIC DNA]</scope>
    <source>
        <strain evidence="1 2">CFSAN000522</strain>
    </source>
</reference>
<evidence type="ECO:0000313" key="2">
    <source>
        <dbReference type="Proteomes" id="UP000427205"/>
    </source>
</evidence>
<dbReference type="EMBL" id="AAJEDC010000038">
    <property type="protein sequence ID" value="ECK9504197.1"/>
    <property type="molecule type" value="Genomic_DNA"/>
</dbReference>
<gene>
    <name evidence="1" type="ORF">CFSAN000522_23540</name>
</gene>
<protein>
    <submittedName>
        <fullName evidence="1">Type IV secretion protein Rhs</fullName>
    </submittedName>
</protein>
<sequence>MEKPTVENAELKNLIDDLYRPNAKVGSGSTADAVRYELSTGEKVGGRGHIQKAEQYSESLQRWLNKNPSASPGDRAAAENVLKDLQRALRGE</sequence>